<dbReference type="EMBL" id="JAMOIL010000008">
    <property type="protein sequence ID" value="MCM0620151.1"/>
    <property type="molecule type" value="Genomic_DNA"/>
</dbReference>
<protein>
    <submittedName>
        <fullName evidence="5">Sugar ABC transporter substrate-binding protein</fullName>
    </submittedName>
</protein>
<keyword evidence="3 4" id="KW-0732">Signal</keyword>
<dbReference type="PANTHER" id="PTHR30061:SF50">
    <property type="entry name" value="MALTOSE_MALTODEXTRIN-BINDING PERIPLASMIC PROTEIN"/>
    <property type="match status" value="1"/>
</dbReference>
<keyword evidence="6" id="KW-1185">Reference proteome</keyword>
<comment type="similarity">
    <text evidence="1">Belongs to the bacterial solute-binding protein 1 family.</text>
</comment>
<evidence type="ECO:0000256" key="2">
    <source>
        <dbReference type="ARBA" id="ARBA00022448"/>
    </source>
</evidence>
<feature type="chain" id="PRO_5040872723" evidence="4">
    <location>
        <begin position="29"/>
        <end position="430"/>
    </location>
</feature>
<comment type="caution">
    <text evidence="5">The sequence shown here is derived from an EMBL/GenBank/DDBJ whole genome shotgun (WGS) entry which is preliminary data.</text>
</comment>
<accession>A0A9X2IDV3</accession>
<dbReference type="PANTHER" id="PTHR30061">
    <property type="entry name" value="MALTOSE-BINDING PERIPLASMIC PROTEIN"/>
    <property type="match status" value="1"/>
</dbReference>
<name>A0A9X2IDV3_9ACTN</name>
<evidence type="ECO:0000313" key="6">
    <source>
        <dbReference type="Proteomes" id="UP001139485"/>
    </source>
</evidence>
<dbReference type="GO" id="GO:1901982">
    <property type="term" value="F:maltose binding"/>
    <property type="evidence" value="ECO:0007669"/>
    <property type="project" value="TreeGrafter"/>
</dbReference>
<dbReference type="RefSeq" id="WP_250826826.1">
    <property type="nucleotide sequence ID" value="NZ_JAMOIL010000008.1"/>
</dbReference>
<keyword evidence="2" id="KW-0813">Transport</keyword>
<dbReference type="GO" id="GO:0042956">
    <property type="term" value="P:maltodextrin transmembrane transport"/>
    <property type="evidence" value="ECO:0007669"/>
    <property type="project" value="TreeGrafter"/>
</dbReference>
<dbReference type="Proteomes" id="UP001139485">
    <property type="component" value="Unassembled WGS sequence"/>
</dbReference>
<dbReference type="SUPFAM" id="SSF53850">
    <property type="entry name" value="Periplasmic binding protein-like II"/>
    <property type="match status" value="1"/>
</dbReference>
<evidence type="ECO:0000313" key="5">
    <source>
        <dbReference type="EMBL" id="MCM0620151.1"/>
    </source>
</evidence>
<evidence type="ECO:0000256" key="3">
    <source>
        <dbReference type="ARBA" id="ARBA00022729"/>
    </source>
</evidence>
<evidence type="ECO:0000256" key="4">
    <source>
        <dbReference type="SAM" id="SignalP"/>
    </source>
</evidence>
<reference evidence="5" key="1">
    <citation type="submission" date="2022-05" db="EMBL/GenBank/DDBJ databases">
        <authorList>
            <person name="Tuo L."/>
        </authorList>
    </citation>
    <scope>NUCLEOTIDE SEQUENCE</scope>
    <source>
        <strain evidence="5">BSK12Z-4</strain>
    </source>
</reference>
<evidence type="ECO:0000256" key="1">
    <source>
        <dbReference type="ARBA" id="ARBA00008520"/>
    </source>
</evidence>
<dbReference type="PROSITE" id="PS51257">
    <property type="entry name" value="PROKAR_LIPOPROTEIN"/>
    <property type="match status" value="1"/>
</dbReference>
<sequence>MKTNRTMKTGTKTLAALAIAGLALSACGRDATSAGGEAQSDAIDDSPASGTIEVWAMGAEGEALDEFTQAFEEENPDAEVEVTAIPWDSAHDKIQGAITSGEGPDVTLVGSTWMGEFGAAGGLMPTPEDLVDGDDFFPGAWEGNQVGGTQYGIPWYVETRVLYYRTDLAQQAGWDAAPQDWDELTQFATDLQSKAGAEYGINLQPGQTGSWQTFLPFAWSDGAELANADGTEWSIASDPMKESLQYYSDFFAEGLAQTRVMDAGELESGFTDGRYGSFISGPWHAALIEDAGTDPSEYAVAPIPGPDGPGASFIGGGNLAVLTDAENPDGAWKLVQWLSEPETQKDFYETVGDLPANSTAWDSGALADDEQLAVFGDQLDRAVSPPAVPTWEQVADIIDARVERTAKGVQDVDEAVDEMQSQASSVGTGL</sequence>
<gene>
    <name evidence="5" type="ORF">M8330_07560</name>
</gene>
<organism evidence="5 6">
    <name type="scientific">Nocardioides bruguierae</name>
    <dbReference type="NCBI Taxonomy" id="2945102"/>
    <lineage>
        <taxon>Bacteria</taxon>
        <taxon>Bacillati</taxon>
        <taxon>Actinomycetota</taxon>
        <taxon>Actinomycetes</taxon>
        <taxon>Propionibacteriales</taxon>
        <taxon>Nocardioidaceae</taxon>
        <taxon>Nocardioides</taxon>
    </lineage>
</organism>
<feature type="signal peptide" evidence="4">
    <location>
        <begin position="1"/>
        <end position="28"/>
    </location>
</feature>
<dbReference type="AlphaFoldDB" id="A0A9X2IDV3"/>
<dbReference type="Pfam" id="PF01547">
    <property type="entry name" value="SBP_bac_1"/>
    <property type="match status" value="1"/>
</dbReference>
<dbReference type="GO" id="GO:0055052">
    <property type="term" value="C:ATP-binding cassette (ABC) transporter complex, substrate-binding subunit-containing"/>
    <property type="evidence" value="ECO:0007669"/>
    <property type="project" value="TreeGrafter"/>
</dbReference>
<proteinExistence type="inferred from homology"/>
<dbReference type="GO" id="GO:0015768">
    <property type="term" value="P:maltose transport"/>
    <property type="evidence" value="ECO:0007669"/>
    <property type="project" value="TreeGrafter"/>
</dbReference>
<dbReference type="Gene3D" id="3.40.190.10">
    <property type="entry name" value="Periplasmic binding protein-like II"/>
    <property type="match status" value="2"/>
</dbReference>
<dbReference type="CDD" id="cd14747">
    <property type="entry name" value="PBP2_MalE"/>
    <property type="match status" value="1"/>
</dbReference>
<dbReference type="InterPro" id="IPR006059">
    <property type="entry name" value="SBP"/>
</dbReference>